<name>A0A4S2LLW0_OPIFE</name>
<proteinExistence type="predicted"/>
<reference evidence="2 3" key="1">
    <citation type="journal article" date="2019" name="BMC Genomics">
        <title>New insights from Opisthorchis felineus genome: update on genomics of the epidemiologically important liver flukes.</title>
        <authorList>
            <person name="Ershov N.I."/>
            <person name="Mordvinov V.A."/>
            <person name="Prokhortchouk E.B."/>
            <person name="Pakharukova M.Y."/>
            <person name="Gunbin K.V."/>
            <person name="Ustyantsev K."/>
            <person name="Genaev M.A."/>
            <person name="Blinov A.G."/>
            <person name="Mazur A."/>
            <person name="Boulygina E."/>
            <person name="Tsygankova S."/>
            <person name="Khrameeva E."/>
            <person name="Chekanov N."/>
            <person name="Fan G."/>
            <person name="Xiao A."/>
            <person name="Zhang H."/>
            <person name="Xu X."/>
            <person name="Yang H."/>
            <person name="Solovyev V."/>
            <person name="Lee S.M."/>
            <person name="Liu X."/>
            <person name="Afonnikov D.A."/>
            <person name="Skryabin K.G."/>
        </authorList>
    </citation>
    <scope>NUCLEOTIDE SEQUENCE [LARGE SCALE GENOMIC DNA]</scope>
    <source>
        <strain evidence="2">AK-0245</strain>
        <tissue evidence="2">Whole organism</tissue>
    </source>
</reference>
<evidence type="ECO:0008006" key="4">
    <source>
        <dbReference type="Google" id="ProtNLM"/>
    </source>
</evidence>
<dbReference type="AlphaFoldDB" id="A0A4S2LLW0"/>
<feature type="region of interest" description="Disordered" evidence="1">
    <location>
        <begin position="1"/>
        <end position="46"/>
    </location>
</feature>
<organism evidence="2 3">
    <name type="scientific">Opisthorchis felineus</name>
    <dbReference type="NCBI Taxonomy" id="147828"/>
    <lineage>
        <taxon>Eukaryota</taxon>
        <taxon>Metazoa</taxon>
        <taxon>Spiralia</taxon>
        <taxon>Lophotrochozoa</taxon>
        <taxon>Platyhelminthes</taxon>
        <taxon>Trematoda</taxon>
        <taxon>Digenea</taxon>
        <taxon>Opisthorchiida</taxon>
        <taxon>Opisthorchiata</taxon>
        <taxon>Opisthorchiidae</taxon>
        <taxon>Opisthorchis</taxon>
    </lineage>
</organism>
<dbReference type="InterPro" id="IPR059162">
    <property type="entry name" value="RIIAD1"/>
</dbReference>
<feature type="compositionally biased region" description="Polar residues" evidence="1">
    <location>
        <begin position="1"/>
        <end position="11"/>
    </location>
</feature>
<dbReference type="OrthoDB" id="10249338at2759"/>
<gene>
    <name evidence="2" type="ORF">CRM22_006247</name>
</gene>
<protein>
    <recommendedName>
        <fullName evidence="4">RIIa domain-containing protein</fullName>
    </recommendedName>
</protein>
<evidence type="ECO:0000313" key="3">
    <source>
        <dbReference type="Proteomes" id="UP000308267"/>
    </source>
</evidence>
<dbReference type="PANTHER" id="PTHR15505">
    <property type="entry name" value="RIIA DOMAIN-CONTAINING PROTEIN 1"/>
    <property type="match status" value="1"/>
</dbReference>
<dbReference type="CDD" id="cd22971">
    <property type="entry name" value="DD_RIIAD1"/>
    <property type="match status" value="1"/>
</dbReference>
<accession>A0A4S2LLW0</accession>
<dbReference type="PANTHER" id="PTHR15505:SF4">
    <property type="entry name" value="RIIA DOMAIN-CONTAINING PROTEIN 1"/>
    <property type="match status" value="1"/>
</dbReference>
<feature type="region of interest" description="Disordered" evidence="1">
    <location>
        <begin position="121"/>
        <end position="143"/>
    </location>
</feature>
<dbReference type="Proteomes" id="UP000308267">
    <property type="component" value="Unassembled WGS sequence"/>
</dbReference>
<sequence>MAVVDTGSSPPNHDPPLTMEAYDLGGPGKLGALRNDQQAATNRLKTKTRINNEKYLREHPEIQFMISAFLRDLLLKQPEDPRKHFTDFFIRSDLRDQILELEKEYSQKMEDDATLRLLAGEHYDEANSTDEETPCTKSEVVKN</sequence>
<dbReference type="EMBL" id="SJOL01006654">
    <property type="protein sequence ID" value="TGZ64663.1"/>
    <property type="molecule type" value="Genomic_DNA"/>
</dbReference>
<comment type="caution">
    <text evidence="2">The sequence shown here is derived from an EMBL/GenBank/DDBJ whole genome shotgun (WGS) entry which is preliminary data.</text>
</comment>
<evidence type="ECO:0000313" key="2">
    <source>
        <dbReference type="EMBL" id="TGZ64663.1"/>
    </source>
</evidence>
<keyword evidence="3" id="KW-1185">Reference proteome</keyword>
<evidence type="ECO:0000256" key="1">
    <source>
        <dbReference type="SAM" id="MobiDB-lite"/>
    </source>
</evidence>